<dbReference type="InterPro" id="IPR043760">
    <property type="entry name" value="PycTM_dom"/>
</dbReference>
<evidence type="ECO:0000259" key="9">
    <source>
        <dbReference type="Pfam" id="PF18967"/>
    </source>
</evidence>
<evidence type="ECO:0000256" key="7">
    <source>
        <dbReference type="ARBA" id="ARBA00023136"/>
    </source>
</evidence>
<organism evidence="10 11">
    <name type="scientific">Jeotgalibacillus salarius</name>
    <dbReference type="NCBI Taxonomy" id="546023"/>
    <lineage>
        <taxon>Bacteria</taxon>
        <taxon>Bacillati</taxon>
        <taxon>Bacillota</taxon>
        <taxon>Bacilli</taxon>
        <taxon>Bacillales</taxon>
        <taxon>Caryophanaceae</taxon>
        <taxon>Jeotgalibacillus</taxon>
    </lineage>
</organism>
<keyword evidence="5 8" id="KW-1133">Transmembrane helix</keyword>
<evidence type="ECO:0000256" key="5">
    <source>
        <dbReference type="ARBA" id="ARBA00022989"/>
    </source>
</evidence>
<evidence type="ECO:0000256" key="2">
    <source>
        <dbReference type="ARBA" id="ARBA00022475"/>
    </source>
</evidence>
<keyword evidence="11" id="KW-1185">Reference proteome</keyword>
<feature type="transmembrane region" description="Helical" evidence="8">
    <location>
        <begin position="56"/>
        <end position="77"/>
    </location>
</feature>
<dbReference type="Proteomes" id="UP000297776">
    <property type="component" value="Unassembled WGS sequence"/>
</dbReference>
<feature type="domain" description="Pycsar effector protein" evidence="9">
    <location>
        <begin position="2"/>
        <end position="168"/>
    </location>
</feature>
<evidence type="ECO:0000256" key="3">
    <source>
        <dbReference type="ARBA" id="ARBA00022692"/>
    </source>
</evidence>
<dbReference type="GO" id="GO:0005886">
    <property type="term" value="C:plasma membrane"/>
    <property type="evidence" value="ECO:0007669"/>
    <property type="project" value="UniProtKB-SubCell"/>
</dbReference>
<evidence type="ECO:0000256" key="6">
    <source>
        <dbReference type="ARBA" id="ARBA00023118"/>
    </source>
</evidence>
<name>A0A4Y8LDD1_9BACL</name>
<sequence length="178" mass="20021">MQLDRHLDWIKSCDTKASIVLAVIGIFLSALTAEHSINMFGEIAESTIKNISFSNILYITFLVIAFSTFIYGVYNLIRVLTPRLSKEASFSNEIDIANSLYFFESISGHHYKDFKSKFYSRSKSDEIDDIIGQIYINANIATAKYHNYSKGIKFSFIGITAIVILFVFGIILVKAGGM</sequence>
<dbReference type="GO" id="GO:0051607">
    <property type="term" value="P:defense response to virus"/>
    <property type="evidence" value="ECO:0007669"/>
    <property type="project" value="UniProtKB-KW"/>
</dbReference>
<keyword evidence="6" id="KW-0051">Antiviral defense</keyword>
<dbReference type="EMBL" id="SORX01000010">
    <property type="protein sequence ID" value="TFD99502.1"/>
    <property type="molecule type" value="Genomic_DNA"/>
</dbReference>
<proteinExistence type="predicted"/>
<evidence type="ECO:0000256" key="8">
    <source>
        <dbReference type="SAM" id="Phobius"/>
    </source>
</evidence>
<accession>A0A4Y8LDD1</accession>
<dbReference type="OrthoDB" id="2084585at2"/>
<gene>
    <name evidence="10" type="ORF">E2626_14240</name>
</gene>
<evidence type="ECO:0000256" key="1">
    <source>
        <dbReference type="ARBA" id="ARBA00004236"/>
    </source>
</evidence>
<feature type="transmembrane region" description="Helical" evidence="8">
    <location>
        <begin position="154"/>
        <end position="173"/>
    </location>
</feature>
<keyword evidence="7 8" id="KW-0472">Membrane</keyword>
<evidence type="ECO:0000256" key="4">
    <source>
        <dbReference type="ARBA" id="ARBA00022741"/>
    </source>
</evidence>
<reference evidence="10 11" key="1">
    <citation type="submission" date="2019-03" db="EMBL/GenBank/DDBJ databases">
        <authorList>
            <person name="Yang Y."/>
        </authorList>
    </citation>
    <scope>NUCLEOTIDE SEQUENCE [LARGE SCALE GENOMIC DNA]</scope>
    <source>
        <strain evidence="10 11">ASL-1</strain>
    </source>
</reference>
<evidence type="ECO:0000313" key="11">
    <source>
        <dbReference type="Proteomes" id="UP000297776"/>
    </source>
</evidence>
<comment type="subcellular location">
    <subcellularLocation>
        <location evidence="1">Cell membrane</location>
    </subcellularLocation>
</comment>
<keyword evidence="2" id="KW-1003">Cell membrane</keyword>
<keyword evidence="4" id="KW-0547">Nucleotide-binding</keyword>
<keyword evidence="3 8" id="KW-0812">Transmembrane</keyword>
<protein>
    <recommendedName>
        <fullName evidence="9">Pycsar effector protein domain-containing protein</fullName>
    </recommendedName>
</protein>
<comment type="caution">
    <text evidence="10">The sequence shown here is derived from an EMBL/GenBank/DDBJ whole genome shotgun (WGS) entry which is preliminary data.</text>
</comment>
<dbReference type="Pfam" id="PF18967">
    <property type="entry name" value="PycTM"/>
    <property type="match status" value="1"/>
</dbReference>
<dbReference type="GO" id="GO:0000166">
    <property type="term" value="F:nucleotide binding"/>
    <property type="evidence" value="ECO:0007669"/>
    <property type="project" value="UniProtKB-KW"/>
</dbReference>
<dbReference type="AlphaFoldDB" id="A0A4Y8LDD1"/>
<evidence type="ECO:0000313" key="10">
    <source>
        <dbReference type="EMBL" id="TFD99502.1"/>
    </source>
</evidence>